<evidence type="ECO:0000313" key="3">
    <source>
        <dbReference type="Proteomes" id="UP001059041"/>
    </source>
</evidence>
<evidence type="ECO:0008006" key="4">
    <source>
        <dbReference type="Google" id="ProtNLM"/>
    </source>
</evidence>
<name>A0A9W7TBE0_TRIRA</name>
<dbReference type="PANTHER" id="PTHR15289">
    <property type="entry name" value="TASTIN"/>
    <property type="match status" value="1"/>
</dbReference>
<evidence type="ECO:0000313" key="2">
    <source>
        <dbReference type="EMBL" id="KAI7794202.1"/>
    </source>
</evidence>
<protein>
    <recommendedName>
        <fullName evidence="4">Tastin</fullName>
    </recommendedName>
</protein>
<dbReference type="PANTHER" id="PTHR15289:SF3">
    <property type="entry name" value="TASTIN"/>
    <property type="match status" value="1"/>
</dbReference>
<keyword evidence="3" id="KW-1185">Reference proteome</keyword>
<proteinExistence type="predicted"/>
<dbReference type="EMBL" id="JAFHDT010000021">
    <property type="protein sequence ID" value="KAI7794202.1"/>
    <property type="molecule type" value="Genomic_DNA"/>
</dbReference>
<comment type="caution">
    <text evidence="2">The sequence shown here is derived from an EMBL/GenBank/DDBJ whole genome shotgun (WGS) entry which is preliminary data.</text>
</comment>
<accession>A0A9W7TBE0</accession>
<feature type="region of interest" description="Disordered" evidence="1">
    <location>
        <begin position="71"/>
        <end position="94"/>
    </location>
</feature>
<reference evidence="2" key="1">
    <citation type="submission" date="2021-02" db="EMBL/GenBank/DDBJ databases">
        <title>Comparative genomics reveals that relaxation of natural selection precedes convergent phenotypic evolution of cavefish.</title>
        <authorList>
            <person name="Peng Z."/>
        </authorList>
    </citation>
    <scope>NUCLEOTIDE SEQUENCE</scope>
    <source>
        <tissue evidence="2">Muscle</tissue>
    </source>
</reference>
<dbReference type="AlphaFoldDB" id="A0A9W7TBE0"/>
<feature type="region of interest" description="Disordered" evidence="1">
    <location>
        <begin position="106"/>
        <end position="194"/>
    </location>
</feature>
<gene>
    <name evidence="2" type="ORF">IRJ41_014846</name>
</gene>
<organism evidence="2 3">
    <name type="scientific">Triplophysa rosa</name>
    <name type="common">Cave loach</name>
    <dbReference type="NCBI Taxonomy" id="992332"/>
    <lineage>
        <taxon>Eukaryota</taxon>
        <taxon>Metazoa</taxon>
        <taxon>Chordata</taxon>
        <taxon>Craniata</taxon>
        <taxon>Vertebrata</taxon>
        <taxon>Euteleostomi</taxon>
        <taxon>Actinopterygii</taxon>
        <taxon>Neopterygii</taxon>
        <taxon>Teleostei</taxon>
        <taxon>Ostariophysi</taxon>
        <taxon>Cypriniformes</taxon>
        <taxon>Nemacheilidae</taxon>
        <taxon>Triplophysa</taxon>
    </lineage>
</organism>
<sequence length="713" mass="76662">MASSNPLRLQNRSLQNQTGILKKQEVNKLTAVASSKRGSENLDPNASAEGGKGVNKLKGVSRLPVLAKSLQPAGNDLSPQNRWEQRPLSGKAQKKRICTKPVPFNLSQSRTHSQRNTDVPCGKAPLTPSARLKPGAKLKSHKAATPGVFRSASKSQSAVPRTVGHMEHTTSTKPTSLDASDGHPTITASHESRSCSQTDLSSRLGSITLVQSKLPEDLGLSHLCKDSLNNVGVGSSGQAPKDKNCIQIVQSASGTQSHAGTKAMHNVLSCEGLNTVGALSVMPRLSTCLSGPGSSNNLPQRISVKKSQHDVVNTTGNAGAFSPDPSALRNILQSDAMRVVERVGATPRISTCPTGRPTSFYSAQRVPVKKPQTDDIAAVTGSSVTFSPDPSALRSILQNEGVRVGALGGATPRVSTCPTGRGTSIYSAQRVPVKKTKTEETSTASYCANRTPVRTWTPWRVANTKSQSTMKILSAQRMSRFRDSPGFSTQLLMHEEEDVVQRLFDDPDQLDNDQMGEKVITSKQLLTTSTSHQTIEPLTNKEILKSNHRHNEDEGKKTGQPFIQAAHRGSVIVFSSSQRLCGSDRPQEAPVIENSTIAHITLQSNQTNGSQVTSSSDVTKQINTCTQSQLKVTFTFVHSASALRRRHIPLEEMILDEECATYTTRLLSCPLQPRCGNPVATTLLFQDSTCFLPIGLTFPIRLSPVPSGSSIRA</sequence>
<evidence type="ECO:0000256" key="1">
    <source>
        <dbReference type="SAM" id="MobiDB-lite"/>
    </source>
</evidence>
<feature type="compositionally biased region" description="Polar residues" evidence="1">
    <location>
        <begin position="1"/>
        <end position="19"/>
    </location>
</feature>
<dbReference type="Proteomes" id="UP001059041">
    <property type="component" value="Linkage Group LG21"/>
</dbReference>
<feature type="region of interest" description="Disordered" evidence="1">
    <location>
        <begin position="1"/>
        <end position="56"/>
    </location>
</feature>
<feature type="compositionally biased region" description="Polar residues" evidence="1">
    <location>
        <begin position="106"/>
        <end position="117"/>
    </location>
</feature>
<dbReference type="InterPro" id="IPR026133">
    <property type="entry name" value="Tastin"/>
</dbReference>